<dbReference type="EMBL" id="MN740729">
    <property type="protein sequence ID" value="QHS81119.1"/>
    <property type="molecule type" value="Genomic_DNA"/>
</dbReference>
<evidence type="ECO:0000256" key="1">
    <source>
        <dbReference type="ARBA" id="ARBA00005995"/>
    </source>
</evidence>
<dbReference type="SUPFAM" id="SSF51905">
    <property type="entry name" value="FAD/NAD(P)-binding domain"/>
    <property type="match status" value="1"/>
</dbReference>
<dbReference type="Pfam" id="PF01593">
    <property type="entry name" value="Amino_oxidase"/>
    <property type="match status" value="1"/>
</dbReference>
<evidence type="ECO:0000259" key="2">
    <source>
        <dbReference type="PROSITE" id="PS00498"/>
    </source>
</evidence>
<dbReference type="AlphaFoldDB" id="A0A6C0AMU0"/>
<dbReference type="InterPro" id="IPR002227">
    <property type="entry name" value="Tyrosinase_Cu-bd"/>
</dbReference>
<dbReference type="PANTHER" id="PTHR43563:SF1">
    <property type="entry name" value="AMINE OXIDASE [FLAVIN-CONTAINING] B"/>
    <property type="match status" value="1"/>
</dbReference>
<accession>A0A6C0AMU0</accession>
<protein>
    <recommendedName>
        <fullName evidence="2">Tyrosinase copper-binding domain-containing protein</fullName>
    </recommendedName>
</protein>
<organism evidence="3">
    <name type="scientific">viral metagenome</name>
    <dbReference type="NCBI Taxonomy" id="1070528"/>
    <lineage>
        <taxon>unclassified sequences</taxon>
        <taxon>metagenomes</taxon>
        <taxon>organismal metagenomes</taxon>
    </lineage>
</organism>
<proteinExistence type="inferred from homology"/>
<dbReference type="InterPro" id="IPR002937">
    <property type="entry name" value="Amino_oxidase"/>
</dbReference>
<dbReference type="PANTHER" id="PTHR43563">
    <property type="entry name" value="AMINE OXIDASE"/>
    <property type="match status" value="1"/>
</dbReference>
<reference evidence="3" key="1">
    <citation type="journal article" date="2020" name="Nature">
        <title>Giant virus diversity and host interactions through global metagenomics.</title>
        <authorList>
            <person name="Schulz F."/>
            <person name="Roux S."/>
            <person name="Paez-Espino D."/>
            <person name="Jungbluth S."/>
            <person name="Walsh D.A."/>
            <person name="Denef V.J."/>
            <person name="McMahon K.D."/>
            <person name="Konstantinidis K.T."/>
            <person name="Eloe-Fadrosh E.A."/>
            <person name="Kyrpides N.C."/>
            <person name="Woyke T."/>
        </authorList>
    </citation>
    <scope>NUCLEOTIDE SEQUENCE</scope>
    <source>
        <strain evidence="3">GVMAG-S-1101161-73</strain>
    </source>
</reference>
<dbReference type="GO" id="GO:0016491">
    <property type="term" value="F:oxidoreductase activity"/>
    <property type="evidence" value="ECO:0007669"/>
    <property type="project" value="InterPro"/>
</dbReference>
<feature type="domain" description="Tyrosinase copper-binding" evidence="2">
    <location>
        <begin position="343"/>
        <end position="354"/>
    </location>
</feature>
<name>A0A6C0AMU0_9ZZZZ</name>
<dbReference type="InterPro" id="IPR036188">
    <property type="entry name" value="FAD/NAD-bd_sf"/>
</dbReference>
<sequence length="414" mass="46675">MQGVYDICIIGAGIAGLYCARELSRKLPQAKICILEKYKDVGGRTYTYHTKVNGIDISWEAGAARIHKSHHQVLALLKEYGIDTVPISGKLDWRTTREAGVAEPIDFMRLFENMGITQLPDETLESMTVKQILEKTMGAKKTQDLMDRYEYRSELDTLKASNALYSLNHELGNHGGFCVVKGGFSVLIDKMKADIPKVDILSEHEMLDIKKDDSYVILVKGKKPIHAKKVIVAIPRNALAEIPCFQGLPILEQVKMRPLVRMYAVFPLENGKAWFAGMNNFVCDLPIRFVIPMDPTKGTIMISYTDGPEAEQWIAKAKKSETVVQKEVMAQIRSLFPGQKIPDPLFFKIHPWSDGCSYWTPVANKPYDFNLASKASVKPLPDMPELYMCNESWAYAQAWVKCSIDQAMKVVDLF</sequence>
<dbReference type="InterPro" id="IPR050703">
    <property type="entry name" value="Flavin_MAO"/>
</dbReference>
<comment type="similarity">
    <text evidence="1">Belongs to the flavin monoamine oxidase family.</text>
</comment>
<evidence type="ECO:0000313" key="3">
    <source>
        <dbReference type="EMBL" id="QHS81119.1"/>
    </source>
</evidence>
<dbReference type="PROSITE" id="PS00498">
    <property type="entry name" value="TYROSINASE_2"/>
    <property type="match status" value="1"/>
</dbReference>
<dbReference type="Gene3D" id="3.50.50.60">
    <property type="entry name" value="FAD/NAD(P)-binding domain"/>
    <property type="match status" value="1"/>
</dbReference>